<proteinExistence type="predicted"/>
<feature type="transmembrane region" description="Helical" evidence="5">
    <location>
        <begin position="333"/>
        <end position="354"/>
    </location>
</feature>
<dbReference type="Gene3D" id="2.30.30.60">
    <property type="match status" value="1"/>
</dbReference>
<comment type="subcellular location">
    <subcellularLocation>
        <location evidence="1">Membrane</location>
    </subcellularLocation>
</comment>
<dbReference type="Gene3D" id="1.10.287.1260">
    <property type="match status" value="1"/>
</dbReference>
<dbReference type="Proteomes" id="UP000182840">
    <property type="component" value="Chromosome"/>
</dbReference>
<evidence type="ECO:0000256" key="5">
    <source>
        <dbReference type="SAM" id="Phobius"/>
    </source>
</evidence>
<accession>A0A1L3SN70</accession>
<evidence type="ECO:0000256" key="3">
    <source>
        <dbReference type="ARBA" id="ARBA00022989"/>
    </source>
</evidence>
<evidence type="ECO:0000256" key="2">
    <source>
        <dbReference type="ARBA" id="ARBA00022692"/>
    </source>
</evidence>
<evidence type="ECO:0000259" key="6">
    <source>
        <dbReference type="Pfam" id="PF00924"/>
    </source>
</evidence>
<dbReference type="GO" id="GO:0016020">
    <property type="term" value="C:membrane"/>
    <property type="evidence" value="ECO:0007669"/>
    <property type="project" value="UniProtKB-SubCell"/>
</dbReference>
<keyword evidence="2 5" id="KW-0812">Transmembrane</keyword>
<sequence length="561" mass="61466">MKAFSSAFLIAVAIVVGLLAGTTFAQDGGSSRSWFEVDALNRGLDPAPDLARETPQAAVETFLQRTGLGDFGAAAHLLDLEKIDPVRQAERGPLLARQLAEIIDRKVWIDWNELPDRPDGLDVNASSNDALAGEPRRSIRMALIRLDGRPVPIRLSRVKPADGDPVWLFSAQTVENIPALHAQYGATAFEEGLPDWSRKPALLGLAAWELIALPLLLVASALLGYFLFRLASGLGKRYRPGVAGEIVSALALPVALIAAGLLAYTVTGSLLVFSVSIDTFITPVLLFLLFGGGLLILVRVIDVAIEHSLTQDVSELEKPENESVRSFQTNLSAFRRIGLVIALVLFVGLVFTQINLLAKTGLALVGSAGILTLVLAFAARSALSNIMASLQIALSKAATIGDSVLFEGQWSYVEKINFTFVQLKTWDNRRLVVPVTYFVSEPFENWTKRDPSLTKVFELRLNHMADVDVLRERFKGFVEENDKVVDKDSSKVLVIGQDATGMLVRFYATAKDPTTAWYMHCELREAMLKATTELELEAREGRRFLPTEREVKVENLAEAAE</sequence>
<dbReference type="PANTHER" id="PTHR30566:SF25">
    <property type="entry name" value="INNER MEMBRANE PROTEIN"/>
    <property type="match status" value="1"/>
</dbReference>
<dbReference type="InterPro" id="IPR023408">
    <property type="entry name" value="MscS_beta-dom_sf"/>
</dbReference>
<reference evidence="8" key="1">
    <citation type="submission" date="2016-11" db="EMBL/GenBank/DDBJ databases">
        <title>Mesorhizobium oceanicum sp. nov., isolated from deep seawater in South China Sea.</title>
        <authorList>
            <person name="Fu G.-Y."/>
        </authorList>
    </citation>
    <scope>NUCLEOTIDE SEQUENCE [LARGE SCALE GENOMIC DNA]</scope>
    <source>
        <strain evidence="8">B7</strain>
    </source>
</reference>
<name>A0A1L3SN70_9HYPH</name>
<dbReference type="InterPro" id="IPR006685">
    <property type="entry name" value="MscS_channel_2nd"/>
</dbReference>
<dbReference type="InterPro" id="IPR010920">
    <property type="entry name" value="LSM_dom_sf"/>
</dbReference>
<dbReference type="SUPFAM" id="SSF50182">
    <property type="entry name" value="Sm-like ribonucleoproteins"/>
    <property type="match status" value="1"/>
</dbReference>
<feature type="transmembrane region" description="Helical" evidence="5">
    <location>
        <begin position="360"/>
        <end position="379"/>
    </location>
</feature>
<feature type="transmembrane region" description="Helical" evidence="5">
    <location>
        <begin position="205"/>
        <end position="228"/>
    </location>
</feature>
<organism evidence="7 8">
    <name type="scientific">Aquibium oceanicum</name>
    <dbReference type="NCBI Taxonomy" id="1670800"/>
    <lineage>
        <taxon>Bacteria</taxon>
        <taxon>Pseudomonadati</taxon>
        <taxon>Pseudomonadota</taxon>
        <taxon>Alphaproteobacteria</taxon>
        <taxon>Hyphomicrobiales</taxon>
        <taxon>Phyllobacteriaceae</taxon>
        <taxon>Aquibium</taxon>
    </lineage>
</organism>
<dbReference type="GO" id="GO:0008381">
    <property type="term" value="F:mechanosensitive monoatomic ion channel activity"/>
    <property type="evidence" value="ECO:0007669"/>
    <property type="project" value="UniProtKB-ARBA"/>
</dbReference>
<dbReference type="STRING" id="1670800.BSQ44_05240"/>
<evidence type="ECO:0000256" key="4">
    <source>
        <dbReference type="ARBA" id="ARBA00023136"/>
    </source>
</evidence>
<evidence type="ECO:0000313" key="8">
    <source>
        <dbReference type="Proteomes" id="UP000182840"/>
    </source>
</evidence>
<dbReference type="AlphaFoldDB" id="A0A1L3SN70"/>
<gene>
    <name evidence="7" type="ORF">BSQ44_05240</name>
</gene>
<dbReference type="Pfam" id="PF00924">
    <property type="entry name" value="MS_channel_2nd"/>
    <property type="match status" value="1"/>
</dbReference>
<dbReference type="EMBL" id="CP018171">
    <property type="protein sequence ID" value="APH70849.1"/>
    <property type="molecule type" value="Genomic_DNA"/>
</dbReference>
<keyword evidence="3 5" id="KW-1133">Transmembrane helix</keyword>
<dbReference type="KEGG" id="meso:BSQ44_05240"/>
<feature type="domain" description="Mechanosensitive ion channel MscS" evidence="6">
    <location>
        <begin position="383"/>
        <end position="448"/>
    </location>
</feature>
<dbReference type="RefSeq" id="WP_072602258.1">
    <property type="nucleotide sequence ID" value="NZ_CP018171.1"/>
</dbReference>
<dbReference type="OrthoDB" id="9792218at2"/>
<evidence type="ECO:0000256" key="1">
    <source>
        <dbReference type="ARBA" id="ARBA00004370"/>
    </source>
</evidence>
<dbReference type="PANTHER" id="PTHR30566">
    <property type="entry name" value="YNAI-RELATED MECHANOSENSITIVE ION CHANNEL"/>
    <property type="match status" value="1"/>
</dbReference>
<feature type="transmembrane region" description="Helical" evidence="5">
    <location>
        <begin position="249"/>
        <end position="274"/>
    </location>
</feature>
<feature type="transmembrane region" description="Helical" evidence="5">
    <location>
        <begin position="280"/>
        <end position="301"/>
    </location>
</feature>
<protein>
    <recommendedName>
        <fullName evidence="6">Mechanosensitive ion channel MscS domain-containing protein</fullName>
    </recommendedName>
</protein>
<evidence type="ECO:0000313" key="7">
    <source>
        <dbReference type="EMBL" id="APH70849.1"/>
    </source>
</evidence>
<keyword evidence="8" id="KW-1185">Reference proteome</keyword>
<keyword evidence="4 5" id="KW-0472">Membrane</keyword>